<feature type="compositionally biased region" description="Polar residues" evidence="4">
    <location>
        <begin position="14"/>
        <end position="35"/>
    </location>
</feature>
<dbReference type="OMA" id="MMQTRLH"/>
<feature type="compositionally biased region" description="Low complexity" evidence="4">
    <location>
        <begin position="43"/>
        <end position="57"/>
    </location>
</feature>
<keyword evidence="3" id="KW-0539">Nucleus</keyword>
<reference evidence="6 8" key="1">
    <citation type="journal article" date="2011" name="Science">
        <title>Comparative functional genomics of the fission yeasts.</title>
        <authorList>
            <person name="Rhind N."/>
            <person name="Chen Z."/>
            <person name="Yassour M."/>
            <person name="Thompson D.A."/>
            <person name="Haas B.J."/>
            <person name="Habib N."/>
            <person name="Wapinski I."/>
            <person name="Roy S."/>
            <person name="Lin M.F."/>
            <person name="Heiman D.I."/>
            <person name="Young S.K."/>
            <person name="Furuya K."/>
            <person name="Guo Y."/>
            <person name="Pidoux A."/>
            <person name="Chen H.M."/>
            <person name="Robbertse B."/>
            <person name="Goldberg J.M."/>
            <person name="Aoki K."/>
            <person name="Bayne E.H."/>
            <person name="Berlin A.M."/>
            <person name="Desjardins C.A."/>
            <person name="Dobbs E."/>
            <person name="Dukaj L."/>
            <person name="Fan L."/>
            <person name="FitzGerald M.G."/>
            <person name="French C."/>
            <person name="Gujja S."/>
            <person name="Hansen K."/>
            <person name="Keifenheim D."/>
            <person name="Levin J.Z."/>
            <person name="Mosher R.A."/>
            <person name="Mueller C.A."/>
            <person name="Pfiffner J."/>
            <person name="Priest M."/>
            <person name="Russ C."/>
            <person name="Smialowska A."/>
            <person name="Swoboda P."/>
            <person name="Sykes S.M."/>
            <person name="Vaughn M."/>
            <person name="Vengrova S."/>
            <person name="Yoder R."/>
            <person name="Zeng Q."/>
            <person name="Allshire R."/>
            <person name="Baulcombe D."/>
            <person name="Birren B.W."/>
            <person name="Brown W."/>
            <person name="Ekwall K."/>
            <person name="Kellis M."/>
            <person name="Leatherwood J."/>
            <person name="Levin H."/>
            <person name="Margalit H."/>
            <person name="Martienssen R."/>
            <person name="Nieduszynski C.A."/>
            <person name="Spatafora J.W."/>
            <person name="Friedman N."/>
            <person name="Dalgaard J.Z."/>
            <person name="Baumann P."/>
            <person name="Niki H."/>
            <person name="Regev A."/>
            <person name="Nusbaum C."/>
        </authorList>
    </citation>
    <scope>NUCLEOTIDE SEQUENCE [LARGE SCALE GENOMIC DNA]</scope>
    <source>
        <strain evidence="8">yFS275 / FY16936</strain>
    </source>
</reference>
<evidence type="ECO:0000313" key="6">
    <source>
        <dbReference type="EMBL" id="EEB07131.1"/>
    </source>
</evidence>
<organism evidence="6 8">
    <name type="scientific">Schizosaccharomyces japonicus (strain yFS275 / FY16936)</name>
    <name type="common">Fission yeast</name>
    <dbReference type="NCBI Taxonomy" id="402676"/>
    <lineage>
        <taxon>Eukaryota</taxon>
        <taxon>Fungi</taxon>
        <taxon>Dikarya</taxon>
        <taxon>Ascomycota</taxon>
        <taxon>Taphrinomycotina</taxon>
        <taxon>Schizosaccharomycetes</taxon>
        <taxon>Schizosaccharomycetales</taxon>
        <taxon>Schizosaccharomycetaceae</taxon>
        <taxon>Schizosaccharomyces</taxon>
    </lineage>
</organism>
<dbReference type="Pfam" id="PF13874">
    <property type="entry name" value="Nup54"/>
    <property type="match status" value="1"/>
</dbReference>
<dbReference type="RefSeq" id="XP_002173424.1">
    <property type="nucleotide sequence ID" value="XM_002173388.2"/>
</dbReference>
<dbReference type="GO" id="GO:0006999">
    <property type="term" value="P:nuclear pore organization"/>
    <property type="evidence" value="ECO:0000318"/>
    <property type="project" value="GO_Central"/>
</dbReference>
<gene>
    <name evidence="7" type="primary">nup44</name>
    <name evidence="6" type="ORF">SJAG_02210</name>
</gene>
<dbReference type="eggNOG" id="KOG3091">
    <property type="taxonomic scope" value="Eukaryota"/>
</dbReference>
<sequence length="436" mass="47383">MSFSFGQQGAKPLGSTTSFGGTSLFGQQKTNQPATFGSAGGLNATTNQQNTNAQGQTSLFGNKPLFGQTQTQPAANTTGSLFGNTNTGLGQSSVTQPTNLFGQTNVGAPNASTAAANTSTTAQAAPSLFTWNGANTSTNKAAETSTMGLQGRSFLGSSTAAPGQLGSSIMNTSTNQAAAASQLTSLQAEFEKIQNAWNLAHPDCAFQRYFYNKVPPEQAGLYVKPPNHNQQKWDEAVAKRPNNSVVPVLAVGFADVQKRINMQKQLVNAYRLRMHEIVKTLEGLHNKHELDTTIKLTEAKSRHVVLSERVLRLAIKVHVLRHRGYALKSNEEELRKKLDDLSKSLNNPQAFGRLNEIWARITLLFESENEMLSGEQRNALFKGAIDWQKNEGQLDTVADVLRDHQTGLSYLTKLIKQDLEGLNGILDNEMDDEKAM</sequence>
<evidence type="ECO:0000313" key="8">
    <source>
        <dbReference type="Proteomes" id="UP000001744"/>
    </source>
</evidence>
<keyword evidence="8" id="KW-1185">Reference proteome</keyword>
<accession>B6K1V0</accession>
<evidence type="ECO:0000256" key="2">
    <source>
        <dbReference type="ARBA" id="ARBA00022448"/>
    </source>
</evidence>
<feature type="compositionally biased region" description="Polar residues" evidence="4">
    <location>
        <begin position="67"/>
        <end position="106"/>
    </location>
</feature>
<comment type="subcellular location">
    <subcellularLocation>
        <location evidence="1">Nucleus</location>
    </subcellularLocation>
</comment>
<dbReference type="OrthoDB" id="6162375at2759"/>
<dbReference type="PANTHER" id="PTHR13000:SF0">
    <property type="entry name" value="NUCLEOPORIN P54"/>
    <property type="match status" value="1"/>
</dbReference>
<proteinExistence type="predicted"/>
<dbReference type="GO" id="GO:0036228">
    <property type="term" value="P:protein localization to nuclear inner membrane"/>
    <property type="evidence" value="ECO:0000318"/>
    <property type="project" value="GO_Central"/>
</dbReference>
<evidence type="ECO:0000256" key="4">
    <source>
        <dbReference type="SAM" id="MobiDB-lite"/>
    </source>
</evidence>
<evidence type="ECO:0000313" key="7">
    <source>
        <dbReference type="JaponicusDB" id="SJAG_02210"/>
    </source>
</evidence>
<dbReference type="Proteomes" id="UP000001744">
    <property type="component" value="Unassembled WGS sequence"/>
</dbReference>
<dbReference type="EMBL" id="KE651166">
    <property type="protein sequence ID" value="EEB07131.1"/>
    <property type="molecule type" value="Genomic_DNA"/>
</dbReference>
<keyword evidence="2" id="KW-0813">Transport</keyword>
<protein>
    <submittedName>
        <fullName evidence="6">Nucleoporin Nup44</fullName>
    </submittedName>
</protein>
<dbReference type="InterPro" id="IPR025712">
    <property type="entry name" value="Nup54_alpha-helical_dom"/>
</dbReference>
<dbReference type="AlphaFoldDB" id="B6K1V0"/>
<dbReference type="VEuPathDB" id="FungiDB:SJAG_02210"/>
<dbReference type="InterPro" id="IPR024864">
    <property type="entry name" value="Nup54/Nup57/Nup44"/>
</dbReference>
<evidence type="ECO:0000256" key="1">
    <source>
        <dbReference type="ARBA" id="ARBA00004123"/>
    </source>
</evidence>
<name>B6K1V0_SCHJY</name>
<evidence type="ECO:0000256" key="3">
    <source>
        <dbReference type="ARBA" id="ARBA00023242"/>
    </source>
</evidence>
<feature type="domain" description="Nucleoporin Nup54 alpha-helical" evidence="5">
    <location>
        <begin position="224"/>
        <end position="361"/>
    </location>
</feature>
<dbReference type="HOGENOM" id="CLU_023804_1_0_1"/>
<dbReference type="GO" id="GO:0006607">
    <property type="term" value="P:NLS-bearing protein import into nucleus"/>
    <property type="evidence" value="ECO:0000318"/>
    <property type="project" value="GO_Central"/>
</dbReference>
<dbReference type="GO" id="GO:0044613">
    <property type="term" value="C:nuclear pore central transport channel"/>
    <property type="evidence" value="ECO:0000318"/>
    <property type="project" value="GO_Central"/>
</dbReference>
<dbReference type="GeneID" id="7050187"/>
<dbReference type="PANTHER" id="PTHR13000">
    <property type="entry name" value="NUCLEOPORIN P54"/>
    <property type="match status" value="1"/>
</dbReference>
<dbReference type="JaponicusDB" id="SJAG_02210">
    <property type="gene designation" value="nup44"/>
</dbReference>
<dbReference type="Gene3D" id="1.20.5.490">
    <property type="entry name" value="Single helix bin"/>
    <property type="match status" value="1"/>
</dbReference>
<evidence type="ECO:0000259" key="5">
    <source>
        <dbReference type="Pfam" id="PF13874"/>
    </source>
</evidence>
<feature type="region of interest" description="Disordered" evidence="4">
    <location>
        <begin position="1"/>
        <end position="106"/>
    </location>
</feature>
<dbReference type="STRING" id="402676.B6K1V0"/>
<dbReference type="GO" id="GO:0017056">
    <property type="term" value="F:structural constituent of nuclear pore"/>
    <property type="evidence" value="ECO:0000318"/>
    <property type="project" value="GO_Central"/>
</dbReference>